<keyword evidence="2" id="KW-1185">Reference proteome</keyword>
<evidence type="ECO:0008006" key="3">
    <source>
        <dbReference type="Google" id="ProtNLM"/>
    </source>
</evidence>
<dbReference type="EMBL" id="AP024238">
    <property type="protein sequence ID" value="BCO28042.1"/>
    <property type="molecule type" value="Genomic_DNA"/>
</dbReference>
<dbReference type="InterPro" id="IPR021767">
    <property type="entry name" value="TnpM"/>
</dbReference>
<proteinExistence type="predicted"/>
<dbReference type="Proteomes" id="UP000824366">
    <property type="component" value="Chromosome"/>
</dbReference>
<name>A0ABN6D7P2_9BURK</name>
<dbReference type="Pfam" id="PF11809">
    <property type="entry name" value="DUF3330"/>
    <property type="match status" value="1"/>
</dbReference>
<evidence type="ECO:0000313" key="1">
    <source>
        <dbReference type="EMBL" id="BCO28042.1"/>
    </source>
</evidence>
<evidence type="ECO:0000313" key="2">
    <source>
        <dbReference type="Proteomes" id="UP000824366"/>
    </source>
</evidence>
<gene>
    <name evidence="1" type="ORF">MIZ03_2935</name>
</gene>
<reference evidence="1 2" key="1">
    <citation type="journal article" date="2021" name="Microbiol. Spectr.">
        <title>A Single Bacterium Capable of Oxidation and Reduction of Iron at Circumneutral pH.</title>
        <authorList>
            <person name="Kato S."/>
            <person name="Ohkuma M."/>
        </authorList>
    </citation>
    <scope>NUCLEOTIDE SEQUENCE [LARGE SCALE GENOMIC DNA]</scope>
    <source>
        <strain evidence="1 2">MIZ03</strain>
    </source>
</reference>
<protein>
    <recommendedName>
        <fullName evidence="3">TRASH domain-containing protein</fullName>
    </recommendedName>
</protein>
<accession>A0ABN6D7P2</accession>
<sequence length="65" mass="7188">MNHAMNPSGPSAPPVHLACAVCMKEIPLSEAIVPEAKDYVVHFCSPDCYQKWHQQKGLMPPEKTV</sequence>
<organism evidence="1 2">
    <name type="scientific">Rhodoferax lithotrophicus</name>
    <dbReference type="NCBI Taxonomy" id="2798804"/>
    <lineage>
        <taxon>Bacteria</taxon>
        <taxon>Pseudomonadati</taxon>
        <taxon>Pseudomonadota</taxon>
        <taxon>Betaproteobacteria</taxon>
        <taxon>Burkholderiales</taxon>
        <taxon>Comamonadaceae</taxon>
        <taxon>Rhodoferax</taxon>
    </lineage>
</organism>